<dbReference type="EMBL" id="CP002305">
    <property type="protein sequence ID" value="ADQ18969.1"/>
    <property type="molecule type" value="Genomic_DNA"/>
</dbReference>
<dbReference type="Pfam" id="PF00085">
    <property type="entry name" value="Thioredoxin"/>
    <property type="match status" value="1"/>
</dbReference>
<feature type="domain" description="Thioredoxin" evidence="2">
    <location>
        <begin position="1"/>
        <end position="137"/>
    </location>
</feature>
<feature type="signal peptide" evidence="1">
    <location>
        <begin position="1"/>
        <end position="17"/>
    </location>
</feature>
<reference evidence="3 4" key="2">
    <citation type="journal article" date="2011" name="Stand. Genomic Sci.">
        <title>Complete genome sequence of Leadbetterella byssophila type strain (4M15).</title>
        <authorList>
            <person name="Abt B."/>
            <person name="Teshima H."/>
            <person name="Lucas S."/>
            <person name="Lapidus A."/>
            <person name="Del Rio T.G."/>
            <person name="Nolan M."/>
            <person name="Tice H."/>
            <person name="Cheng J.F."/>
            <person name="Pitluck S."/>
            <person name="Liolios K."/>
            <person name="Pagani I."/>
            <person name="Ivanova N."/>
            <person name="Mavromatis K."/>
            <person name="Pati A."/>
            <person name="Tapia R."/>
            <person name="Han C."/>
            <person name="Goodwin L."/>
            <person name="Chen A."/>
            <person name="Palaniappan K."/>
            <person name="Land M."/>
            <person name="Hauser L."/>
            <person name="Chang Y.J."/>
            <person name="Jeffries C.D."/>
            <person name="Rohde M."/>
            <person name="Goker M."/>
            <person name="Tindall B.J."/>
            <person name="Detter J.C."/>
            <person name="Woyke T."/>
            <person name="Bristow J."/>
            <person name="Eisen J.A."/>
            <person name="Markowitz V."/>
            <person name="Hugenholtz P."/>
            <person name="Klenk H.P."/>
            <person name="Kyrpides N.C."/>
        </authorList>
    </citation>
    <scope>NUCLEOTIDE SEQUENCE [LARGE SCALE GENOMIC DNA]</scope>
    <source>
        <strain evidence="4">DSM 17132 / JCM 16389 / KACC 11308 / NBRC 106382 / 4M15</strain>
    </source>
</reference>
<sequence>MYRVLFCLLWLSTGVFGQQGIQWEKDLSDALAKGKSTGKLVFVEAYLPTCPACKAMDPQFQNADVAKFYNQNFINYKMNLSIEGARGFLDERKIEIPSFPQFLFFNGEGELVHQGETVPTPAGVLSIGREAKDPSLWSSNFVKQFELGNRDFDFLIKYGNYARVSRDMAASKKITEAIWANFNREEIGSNVSWQITKKVVNDTDNEFFRYWIDHMPEAAALEKAEGHEGQEGQVLGRILQQTIFSPESKMFPIEKVNQLEQYMGKVGAGMYADAFLWEHRVRAYLRDGMKSTALQEGEKAVELYKQNGAAMLYVVQVFTSHVPEFVPLTLTWLQRAYPMLKENNYLAEYFYQMSVVSRKRGNVEESKQFAEQALEKARLAELQLDKFIIQASQD</sequence>
<evidence type="ECO:0000313" key="3">
    <source>
        <dbReference type="EMBL" id="ADQ18969.1"/>
    </source>
</evidence>
<keyword evidence="1" id="KW-0732">Signal</keyword>
<dbReference type="eggNOG" id="COG0526">
    <property type="taxonomic scope" value="Bacteria"/>
</dbReference>
<dbReference type="Proteomes" id="UP000007435">
    <property type="component" value="Chromosome"/>
</dbReference>
<keyword evidence="4" id="KW-1185">Reference proteome</keyword>
<dbReference type="STRING" id="649349.Lbys_3317"/>
<dbReference type="InterPro" id="IPR013766">
    <property type="entry name" value="Thioredoxin_domain"/>
</dbReference>
<dbReference type="InterPro" id="IPR036249">
    <property type="entry name" value="Thioredoxin-like_sf"/>
</dbReference>
<proteinExistence type="predicted"/>
<dbReference type="HOGENOM" id="CLU_032298_1_0_10"/>
<evidence type="ECO:0000256" key="1">
    <source>
        <dbReference type="SAM" id="SignalP"/>
    </source>
</evidence>
<dbReference type="PROSITE" id="PS51352">
    <property type="entry name" value="THIOREDOXIN_2"/>
    <property type="match status" value="1"/>
</dbReference>
<feature type="chain" id="PRO_5003187005" description="Thioredoxin domain-containing protein" evidence="1">
    <location>
        <begin position="18"/>
        <end position="394"/>
    </location>
</feature>
<dbReference type="RefSeq" id="WP_013409994.1">
    <property type="nucleotide sequence ID" value="NC_014655.1"/>
</dbReference>
<dbReference type="OrthoDB" id="922811at2"/>
<evidence type="ECO:0000259" key="2">
    <source>
        <dbReference type="PROSITE" id="PS51352"/>
    </source>
</evidence>
<dbReference type="KEGG" id="lby:Lbys_3317"/>
<name>E4RX54_LEAB4</name>
<organism evidence="3 4">
    <name type="scientific">Leadbetterella byssophila (strain DSM 17132 / JCM 16389 / KACC 11308 / NBRC 106382 / 4M15)</name>
    <dbReference type="NCBI Taxonomy" id="649349"/>
    <lineage>
        <taxon>Bacteria</taxon>
        <taxon>Pseudomonadati</taxon>
        <taxon>Bacteroidota</taxon>
        <taxon>Cytophagia</taxon>
        <taxon>Cytophagales</taxon>
        <taxon>Leadbetterellaceae</taxon>
        <taxon>Leadbetterella</taxon>
    </lineage>
</organism>
<dbReference type="Gene3D" id="3.40.30.10">
    <property type="entry name" value="Glutaredoxin"/>
    <property type="match status" value="1"/>
</dbReference>
<evidence type="ECO:0000313" key="4">
    <source>
        <dbReference type="Proteomes" id="UP000007435"/>
    </source>
</evidence>
<dbReference type="SUPFAM" id="SSF52833">
    <property type="entry name" value="Thioredoxin-like"/>
    <property type="match status" value="1"/>
</dbReference>
<protein>
    <recommendedName>
        <fullName evidence="2">Thioredoxin domain-containing protein</fullName>
    </recommendedName>
</protein>
<dbReference type="AlphaFoldDB" id="E4RX54"/>
<gene>
    <name evidence="3" type="ordered locus">Lbys_3317</name>
</gene>
<accession>E4RX54</accession>
<reference key="1">
    <citation type="submission" date="2010-11" db="EMBL/GenBank/DDBJ databases">
        <title>The complete genome of Leadbetterella byssophila DSM 17132.</title>
        <authorList>
            <consortium name="US DOE Joint Genome Institute (JGI-PGF)"/>
            <person name="Lucas S."/>
            <person name="Copeland A."/>
            <person name="Lapidus A."/>
            <person name="Glavina del Rio T."/>
            <person name="Dalin E."/>
            <person name="Tice H."/>
            <person name="Bruce D."/>
            <person name="Goodwin L."/>
            <person name="Pitluck S."/>
            <person name="Kyrpides N."/>
            <person name="Mavromatis K."/>
            <person name="Ivanova N."/>
            <person name="Teshima H."/>
            <person name="Brettin T."/>
            <person name="Detter J.C."/>
            <person name="Han C."/>
            <person name="Tapia R."/>
            <person name="Land M."/>
            <person name="Hauser L."/>
            <person name="Markowitz V."/>
            <person name="Cheng J.-F."/>
            <person name="Hugenholtz P."/>
            <person name="Woyke T."/>
            <person name="Wu D."/>
            <person name="Tindall B."/>
            <person name="Pomrenke H.G."/>
            <person name="Brambilla E."/>
            <person name="Klenk H.-P."/>
            <person name="Eisen J.A."/>
        </authorList>
    </citation>
    <scope>NUCLEOTIDE SEQUENCE [LARGE SCALE GENOMIC DNA]</scope>
    <source>
        <strain>DSM 17132</strain>
    </source>
</reference>